<dbReference type="PANTHER" id="PTHR44068:SF1">
    <property type="entry name" value="HYPOTHETICAL LOC100005854"/>
    <property type="match status" value="1"/>
</dbReference>
<dbReference type="SUPFAM" id="SSF53335">
    <property type="entry name" value="S-adenosyl-L-methionine-dependent methyltransferases"/>
    <property type="match status" value="1"/>
</dbReference>
<dbReference type="InterPro" id="IPR041698">
    <property type="entry name" value="Methyltransf_25"/>
</dbReference>
<gene>
    <name evidence="3" type="ORF">Val02_36680</name>
</gene>
<dbReference type="PANTHER" id="PTHR44068">
    <property type="entry name" value="ZGC:194242"/>
    <property type="match status" value="1"/>
</dbReference>
<dbReference type="Gene3D" id="3.40.50.150">
    <property type="entry name" value="Vaccinia Virus protein VP39"/>
    <property type="match status" value="1"/>
</dbReference>
<reference evidence="3" key="1">
    <citation type="submission" date="2021-01" db="EMBL/GenBank/DDBJ databases">
        <title>Whole genome shotgun sequence of Virgisporangium aliadipatigenens NBRC 105644.</title>
        <authorList>
            <person name="Komaki H."/>
            <person name="Tamura T."/>
        </authorList>
    </citation>
    <scope>NUCLEOTIDE SEQUENCE</scope>
    <source>
        <strain evidence="3">NBRC 105644</strain>
    </source>
</reference>
<protein>
    <recommendedName>
        <fullName evidence="2">Methyltransferase domain-containing protein</fullName>
    </recommendedName>
</protein>
<organism evidence="3 4">
    <name type="scientific">Virgisporangium aliadipatigenens</name>
    <dbReference type="NCBI Taxonomy" id="741659"/>
    <lineage>
        <taxon>Bacteria</taxon>
        <taxon>Bacillati</taxon>
        <taxon>Actinomycetota</taxon>
        <taxon>Actinomycetes</taxon>
        <taxon>Micromonosporales</taxon>
        <taxon>Micromonosporaceae</taxon>
        <taxon>Virgisporangium</taxon>
    </lineage>
</organism>
<sequence>MTMLLGVVDISEIGIEDDDYDAAHTAVHASPLMRRLAAEAMGEDYPAEVDPSSSCSWWLLGRLVAALRMPPGGRLVDLGCGRGGPGLWLARALGAQLHGVDFSRAAGEIAAARAADFGLAGRARFEKGTFERTGVADGWATGAVSVDALPFTPDRPAALREARRILAPGARLAFTARITPGSERGDWPAMARAAGFEVEDAVVDEGADPYWRRLHASWLAHADALIAELGERPAGNLLTEARVFDRDRASLPPATLLALRKAG</sequence>
<comment type="caution">
    <text evidence="3">The sequence shown here is derived from an EMBL/GenBank/DDBJ whole genome shotgun (WGS) entry which is preliminary data.</text>
</comment>
<evidence type="ECO:0000313" key="4">
    <source>
        <dbReference type="Proteomes" id="UP000619260"/>
    </source>
</evidence>
<dbReference type="GO" id="GO:0016126">
    <property type="term" value="P:sterol biosynthetic process"/>
    <property type="evidence" value="ECO:0007669"/>
    <property type="project" value="TreeGrafter"/>
</dbReference>
<evidence type="ECO:0000313" key="3">
    <source>
        <dbReference type="EMBL" id="GIJ46782.1"/>
    </source>
</evidence>
<evidence type="ECO:0000259" key="2">
    <source>
        <dbReference type="Pfam" id="PF13649"/>
    </source>
</evidence>
<dbReference type="InterPro" id="IPR050447">
    <property type="entry name" value="Erg6_SMT_methyltransf"/>
</dbReference>
<proteinExistence type="predicted"/>
<dbReference type="EMBL" id="BOPF01000012">
    <property type="protein sequence ID" value="GIJ46782.1"/>
    <property type="molecule type" value="Genomic_DNA"/>
</dbReference>
<dbReference type="Proteomes" id="UP000619260">
    <property type="component" value="Unassembled WGS sequence"/>
</dbReference>
<keyword evidence="1" id="KW-0808">Transferase</keyword>
<keyword evidence="4" id="KW-1185">Reference proteome</keyword>
<dbReference type="RefSeq" id="WP_203900298.1">
    <property type="nucleotide sequence ID" value="NZ_BOPF01000012.1"/>
</dbReference>
<name>A0A8J4DRZ2_9ACTN</name>
<feature type="domain" description="Methyltransferase" evidence="2">
    <location>
        <begin position="76"/>
        <end position="169"/>
    </location>
</feature>
<dbReference type="AlphaFoldDB" id="A0A8J4DRZ2"/>
<accession>A0A8J4DRZ2</accession>
<dbReference type="InterPro" id="IPR029063">
    <property type="entry name" value="SAM-dependent_MTases_sf"/>
</dbReference>
<dbReference type="Pfam" id="PF13649">
    <property type="entry name" value="Methyltransf_25"/>
    <property type="match status" value="1"/>
</dbReference>
<dbReference type="CDD" id="cd02440">
    <property type="entry name" value="AdoMet_MTases"/>
    <property type="match status" value="1"/>
</dbReference>
<dbReference type="GO" id="GO:0003838">
    <property type="term" value="F:sterol 24-C-methyltransferase activity"/>
    <property type="evidence" value="ECO:0007669"/>
    <property type="project" value="TreeGrafter"/>
</dbReference>
<evidence type="ECO:0000256" key="1">
    <source>
        <dbReference type="ARBA" id="ARBA00022679"/>
    </source>
</evidence>